<comment type="caution">
    <text evidence="1">The sequence shown here is derived from an EMBL/GenBank/DDBJ whole genome shotgun (WGS) entry which is preliminary data.</text>
</comment>
<name>A0A3S3ST08_9SPHI</name>
<dbReference type="AlphaFoldDB" id="A0A3S3ST08"/>
<dbReference type="EMBL" id="SAYW01000005">
    <property type="protein sequence ID" value="RWU05534.1"/>
    <property type="molecule type" value="Genomic_DNA"/>
</dbReference>
<organism evidence="1 2">
    <name type="scientific">Pedobacter chitinilyticus</name>
    <dbReference type="NCBI Taxonomy" id="2233776"/>
    <lineage>
        <taxon>Bacteria</taxon>
        <taxon>Pseudomonadati</taxon>
        <taxon>Bacteroidota</taxon>
        <taxon>Sphingobacteriia</taxon>
        <taxon>Sphingobacteriales</taxon>
        <taxon>Sphingobacteriaceae</taxon>
        <taxon>Pedobacter</taxon>
    </lineage>
</organism>
<accession>A0A3S3ST08</accession>
<proteinExistence type="predicted"/>
<evidence type="ECO:0000313" key="1">
    <source>
        <dbReference type="EMBL" id="RWU05534.1"/>
    </source>
</evidence>
<keyword evidence="2" id="KW-1185">Reference proteome</keyword>
<gene>
    <name evidence="1" type="ORF">DPV69_15405</name>
</gene>
<evidence type="ECO:0000313" key="2">
    <source>
        <dbReference type="Proteomes" id="UP000284120"/>
    </source>
</evidence>
<dbReference type="OrthoDB" id="771249at2"/>
<sequence>MERVELIELLEVIEQQVSSSILGGREADYEELEALGYVKIDRDSVQWAASITPQGRDFLNRS</sequence>
<reference evidence="1 2" key="1">
    <citation type="submission" date="2018-06" db="EMBL/GenBank/DDBJ databases">
        <title>Pedobacter endophyticus sp. nov., an endophytic bacterium isolated from a leaf of Triticum aestivum.</title>
        <authorList>
            <person name="Zhang L."/>
        </authorList>
    </citation>
    <scope>NUCLEOTIDE SEQUENCE [LARGE SCALE GENOMIC DNA]</scope>
    <source>
        <strain evidence="1 2">CM134L-2</strain>
    </source>
</reference>
<dbReference type="Proteomes" id="UP000284120">
    <property type="component" value="Unassembled WGS sequence"/>
</dbReference>
<dbReference type="RefSeq" id="WP_113648296.1">
    <property type="nucleotide sequence ID" value="NZ_QMHN01000005.1"/>
</dbReference>
<protein>
    <submittedName>
        <fullName evidence="1">Uncharacterized protein</fullName>
    </submittedName>
</protein>